<dbReference type="SUPFAM" id="SSF56112">
    <property type="entry name" value="Protein kinase-like (PK-like)"/>
    <property type="match status" value="1"/>
</dbReference>
<dbReference type="InterPro" id="IPR001245">
    <property type="entry name" value="Ser-Thr/Tyr_kinase_cat_dom"/>
</dbReference>
<feature type="domain" description="Apple" evidence="10">
    <location>
        <begin position="114"/>
        <end position="198"/>
    </location>
</feature>
<dbReference type="Gene3D" id="3.30.200.20">
    <property type="entry name" value="Phosphorylase Kinase, domain 1"/>
    <property type="match status" value="1"/>
</dbReference>
<dbReference type="SMART" id="SM00220">
    <property type="entry name" value="S_TKc"/>
    <property type="match status" value="1"/>
</dbReference>
<dbReference type="PaxDb" id="29760-VIT_19s0014g04210.t01"/>
<dbReference type="EMBL" id="FN595229">
    <property type="protein sequence ID" value="CCB46422.1"/>
    <property type="molecule type" value="Genomic_DNA"/>
</dbReference>
<dbReference type="CDD" id="cd14066">
    <property type="entry name" value="STKc_IRAK"/>
    <property type="match status" value="1"/>
</dbReference>
<dbReference type="InterPro" id="IPR000719">
    <property type="entry name" value="Prot_kinase_dom"/>
</dbReference>
<dbReference type="FunFam" id="1.10.510.10:FF:001270">
    <property type="entry name" value="Uncharacterized protein"/>
    <property type="match status" value="1"/>
</dbReference>
<dbReference type="AlphaFoldDB" id="F6H2A2"/>
<evidence type="ECO:0000256" key="8">
    <source>
        <dbReference type="SAM" id="Phobius"/>
    </source>
</evidence>
<evidence type="ECO:0000256" key="7">
    <source>
        <dbReference type="ARBA" id="ARBA00023157"/>
    </source>
</evidence>
<dbReference type="FunFam" id="3.30.200.20:FF:000910">
    <property type="entry name" value="Cysteine-rich receptor-like protein kinase 11"/>
    <property type="match status" value="1"/>
</dbReference>
<keyword evidence="8" id="KW-1133">Transmembrane helix</keyword>
<evidence type="ECO:0000256" key="2">
    <source>
        <dbReference type="ARBA" id="ARBA00022679"/>
    </source>
</evidence>
<dbReference type="Proteomes" id="UP000009183">
    <property type="component" value="Chromosome 19"/>
</dbReference>
<keyword evidence="5" id="KW-0418">Kinase</keyword>
<dbReference type="CDD" id="cd01098">
    <property type="entry name" value="PAN_AP_plant"/>
    <property type="match status" value="1"/>
</dbReference>
<dbReference type="PANTHER" id="PTHR27002:SF214">
    <property type="entry name" value="RECEPTOR-LIKE SERINE_THREONINE-PROTEIN KINASE"/>
    <property type="match status" value="1"/>
</dbReference>
<dbReference type="GO" id="GO:0007165">
    <property type="term" value="P:signal transduction"/>
    <property type="evidence" value="ECO:0000318"/>
    <property type="project" value="GO_Central"/>
</dbReference>
<keyword evidence="1" id="KW-0723">Serine/threonine-protein kinase</keyword>
<evidence type="ECO:0000256" key="3">
    <source>
        <dbReference type="ARBA" id="ARBA00022729"/>
    </source>
</evidence>
<keyword evidence="2" id="KW-0808">Transferase</keyword>
<dbReference type="PROSITE" id="PS50011">
    <property type="entry name" value="PROTEIN_KINASE_DOM"/>
    <property type="match status" value="1"/>
</dbReference>
<dbReference type="PANTHER" id="PTHR27002">
    <property type="entry name" value="RECEPTOR-LIKE SERINE/THREONINE-PROTEIN KINASE SD1-8"/>
    <property type="match status" value="1"/>
</dbReference>
<dbReference type="FunFam" id="1.10.510.10:FF:001019">
    <property type="entry name" value="G-type lectin S-receptor-like serine/threonine-protein kinase B120"/>
    <property type="match status" value="1"/>
</dbReference>
<proteinExistence type="predicted"/>
<evidence type="ECO:0000256" key="4">
    <source>
        <dbReference type="ARBA" id="ARBA00022741"/>
    </source>
</evidence>
<protein>
    <recommendedName>
        <fullName evidence="13">G-type lectin S-receptor-like serine/threonine-protein kinase</fullName>
    </recommendedName>
</protein>
<evidence type="ECO:0000259" key="10">
    <source>
        <dbReference type="PROSITE" id="PS50948"/>
    </source>
</evidence>
<evidence type="ECO:0000256" key="6">
    <source>
        <dbReference type="ARBA" id="ARBA00022840"/>
    </source>
</evidence>
<dbReference type="InParanoid" id="F6H2A2"/>
<accession>F6H2A2</accession>
<feature type="transmembrane region" description="Helical" evidence="8">
    <location>
        <begin position="214"/>
        <end position="234"/>
    </location>
</feature>
<dbReference type="PROSITE" id="PS50948">
    <property type="entry name" value="PAN"/>
    <property type="match status" value="1"/>
</dbReference>
<evidence type="ECO:0000256" key="1">
    <source>
        <dbReference type="ARBA" id="ARBA00022527"/>
    </source>
</evidence>
<dbReference type="GO" id="GO:0006955">
    <property type="term" value="P:immune response"/>
    <property type="evidence" value="ECO:0000318"/>
    <property type="project" value="GO_Central"/>
</dbReference>
<evidence type="ECO:0000256" key="5">
    <source>
        <dbReference type="ARBA" id="ARBA00022777"/>
    </source>
</evidence>
<dbReference type="InterPro" id="IPR011009">
    <property type="entry name" value="Kinase-like_dom_sf"/>
</dbReference>
<name>F6H2A2_VITVI</name>
<dbReference type="GO" id="GO:0004674">
    <property type="term" value="F:protein serine/threonine kinase activity"/>
    <property type="evidence" value="ECO:0000318"/>
    <property type="project" value="GO_Central"/>
</dbReference>
<keyword evidence="3" id="KW-0732">Signal</keyword>
<dbReference type="InterPro" id="IPR008271">
    <property type="entry name" value="Ser/Thr_kinase_AS"/>
</dbReference>
<keyword evidence="8" id="KW-0472">Membrane</keyword>
<keyword evidence="7" id="KW-1015">Disulfide bond</keyword>
<dbReference type="Pfam" id="PF07714">
    <property type="entry name" value="PK_Tyr_Ser-Thr"/>
    <property type="match status" value="1"/>
</dbReference>
<feature type="domain" description="Protein kinase" evidence="9">
    <location>
        <begin position="223"/>
        <end position="496"/>
    </location>
</feature>
<dbReference type="Pfam" id="PF00954">
    <property type="entry name" value="S_locus_glycop"/>
    <property type="match status" value="1"/>
</dbReference>
<reference evidence="12" key="1">
    <citation type="journal article" date="2007" name="Nature">
        <title>The grapevine genome sequence suggests ancestral hexaploidization in major angiosperm phyla.</title>
        <authorList>
            <consortium name="The French-Italian Public Consortium for Grapevine Genome Characterization."/>
            <person name="Jaillon O."/>
            <person name="Aury J.-M."/>
            <person name="Noel B."/>
            <person name="Policriti A."/>
            <person name="Clepet C."/>
            <person name="Casagrande A."/>
            <person name="Choisne N."/>
            <person name="Aubourg S."/>
            <person name="Vitulo N."/>
            <person name="Jubin C."/>
            <person name="Vezzi A."/>
            <person name="Legeai F."/>
            <person name="Hugueney P."/>
            <person name="Dasilva C."/>
            <person name="Horner D."/>
            <person name="Mica E."/>
            <person name="Jublot D."/>
            <person name="Poulain J."/>
            <person name="Bruyere C."/>
            <person name="Billault A."/>
            <person name="Segurens B."/>
            <person name="Gouyvenoux M."/>
            <person name="Ugarte E."/>
            <person name="Cattonaro F."/>
            <person name="Anthouard V."/>
            <person name="Vico V."/>
            <person name="Del Fabbro C."/>
            <person name="Alaux M."/>
            <person name="Di Gaspero G."/>
            <person name="Dumas V."/>
            <person name="Felice N."/>
            <person name="Paillard S."/>
            <person name="Juman I."/>
            <person name="Moroldo M."/>
            <person name="Scalabrin S."/>
            <person name="Canaguier A."/>
            <person name="Le Clainche I."/>
            <person name="Malacrida G."/>
            <person name="Durand E."/>
            <person name="Pesole G."/>
            <person name="Laucou V."/>
            <person name="Chatelet P."/>
            <person name="Merdinoglu D."/>
            <person name="Delledonne M."/>
            <person name="Pezzotti M."/>
            <person name="Lecharny A."/>
            <person name="Scarpelli C."/>
            <person name="Artiguenave F."/>
            <person name="Pe M.E."/>
            <person name="Valle G."/>
            <person name="Morgante M."/>
            <person name="Caboche M."/>
            <person name="Adam-Blondon A.-F."/>
            <person name="Weissenbach J."/>
            <person name="Quetier F."/>
            <person name="Wincker P."/>
        </authorList>
    </citation>
    <scope>NUCLEOTIDE SEQUENCE [LARGE SCALE GENOMIC DNA]</scope>
    <source>
        <strain evidence="12">cv. Pinot noir / PN40024</strain>
    </source>
</reference>
<dbReference type="InterPro" id="IPR000858">
    <property type="entry name" value="S_locus_glycoprot_dom"/>
</dbReference>
<dbReference type="SMART" id="SM00473">
    <property type="entry name" value="PAN_AP"/>
    <property type="match status" value="1"/>
</dbReference>
<gene>
    <name evidence="11" type="ordered locus">VIT_19s0014g04210</name>
</gene>
<keyword evidence="12" id="KW-1185">Reference proteome</keyword>
<keyword evidence="6" id="KW-0067">ATP-binding</keyword>
<dbReference type="Gene3D" id="1.10.510.10">
    <property type="entry name" value="Transferase(Phosphotransferase) domain 1"/>
    <property type="match status" value="1"/>
</dbReference>
<keyword evidence="4" id="KW-0547">Nucleotide-binding</keyword>
<dbReference type="Gene3D" id="3.50.4.10">
    <property type="entry name" value="Hepatocyte Growth Factor"/>
    <property type="match status" value="1"/>
</dbReference>
<dbReference type="InterPro" id="IPR003609">
    <property type="entry name" value="Pan_app"/>
</dbReference>
<sequence>MTNQAFKTSFVYNEDEAYYLYELKDNLSITRLTLNELGSINRFVLSESSTEWAIMYTVQNDLCDNYGHCGANGFCRIGNTPICECLDGFVPKSQNEWEFLNWTSGCIRSTPLDCQKGEGFIEVKGVKLPDLLDFWVNKRTTLRECRAECLKNCSCTAYANSNISKGGSGCLMWFGNLIDVREFHAQESEQTVYVRMPASELESRRNSSQKRKHLVIVVLVSMASVVLILGLGTLGTGQEIAVKRLSNNSGQGLQEFKNEVILISRLQHRNLVRLLGCCIEREERMLIYEYMPNRSLDYFIFDQMRRVLLPWQKRLDIILGIARGLLYLHQDSRLRIIHRDLKTSNILLDSELTPKISDFGIARIFGGDQIEAKTKRVIGTYGYMSPEYAVDGQFSVKSDVFSLGVLLLEIVSGKKNRGFCHPDHYHNLLGHVWLLWNENRALELMEPCLVDSYVESQVLRCIQVGLLCIQKLPEDRPSMSSVVLMLVNEEITLPQP</sequence>
<evidence type="ECO:0000259" key="9">
    <source>
        <dbReference type="PROSITE" id="PS50011"/>
    </source>
</evidence>
<dbReference type="GO" id="GO:0005886">
    <property type="term" value="C:plasma membrane"/>
    <property type="evidence" value="ECO:0000318"/>
    <property type="project" value="GO_Central"/>
</dbReference>
<organism evidence="11 12">
    <name type="scientific">Vitis vinifera</name>
    <name type="common">Grape</name>
    <dbReference type="NCBI Taxonomy" id="29760"/>
    <lineage>
        <taxon>Eukaryota</taxon>
        <taxon>Viridiplantae</taxon>
        <taxon>Streptophyta</taxon>
        <taxon>Embryophyta</taxon>
        <taxon>Tracheophyta</taxon>
        <taxon>Spermatophyta</taxon>
        <taxon>Magnoliopsida</taxon>
        <taxon>eudicotyledons</taxon>
        <taxon>Gunneridae</taxon>
        <taxon>Pentapetalae</taxon>
        <taxon>rosids</taxon>
        <taxon>Vitales</taxon>
        <taxon>Vitaceae</taxon>
        <taxon>Viteae</taxon>
        <taxon>Vitis</taxon>
    </lineage>
</organism>
<dbReference type="HOGENOM" id="CLU_000288_116_3_1"/>
<keyword evidence="8" id="KW-0812">Transmembrane</keyword>
<dbReference type="Pfam" id="PF08276">
    <property type="entry name" value="PAN_2"/>
    <property type="match status" value="1"/>
</dbReference>
<evidence type="ECO:0008006" key="13">
    <source>
        <dbReference type="Google" id="ProtNLM"/>
    </source>
</evidence>
<evidence type="ECO:0000313" key="12">
    <source>
        <dbReference type="Proteomes" id="UP000009183"/>
    </source>
</evidence>
<dbReference type="PROSITE" id="PS00108">
    <property type="entry name" value="PROTEIN_KINASE_ST"/>
    <property type="match status" value="1"/>
</dbReference>
<evidence type="ECO:0000313" key="11">
    <source>
        <dbReference type="EMBL" id="CCB46422.1"/>
    </source>
</evidence>
<dbReference type="GO" id="GO:0048544">
    <property type="term" value="P:recognition of pollen"/>
    <property type="evidence" value="ECO:0007669"/>
    <property type="project" value="InterPro"/>
</dbReference>
<dbReference type="GO" id="GO:0005524">
    <property type="term" value="F:ATP binding"/>
    <property type="evidence" value="ECO:0007669"/>
    <property type="project" value="UniProtKB-KW"/>
</dbReference>